<gene>
    <name evidence="1" type="ORF">WR25_15614</name>
</gene>
<evidence type="ECO:0000313" key="1">
    <source>
        <dbReference type="EMBL" id="PAV91861.1"/>
    </source>
</evidence>
<dbReference type="OrthoDB" id="6136903at2759"/>
<proteinExistence type="predicted"/>
<name>A0A2A2M011_9BILA</name>
<reference evidence="1 2" key="1">
    <citation type="journal article" date="2017" name="Curr. Biol.">
        <title>Genome architecture and evolution of a unichromosomal asexual nematode.</title>
        <authorList>
            <person name="Fradin H."/>
            <person name="Zegar C."/>
            <person name="Gutwein M."/>
            <person name="Lucas J."/>
            <person name="Kovtun M."/>
            <person name="Corcoran D."/>
            <person name="Baugh L.R."/>
            <person name="Kiontke K."/>
            <person name="Gunsalus K."/>
            <person name="Fitch D.H."/>
            <person name="Piano F."/>
        </authorList>
    </citation>
    <scope>NUCLEOTIDE SEQUENCE [LARGE SCALE GENOMIC DNA]</scope>
    <source>
        <strain evidence="1">PF1309</strain>
    </source>
</reference>
<dbReference type="AlphaFoldDB" id="A0A2A2M011"/>
<dbReference type="Proteomes" id="UP000218231">
    <property type="component" value="Unassembled WGS sequence"/>
</dbReference>
<dbReference type="STRING" id="2018661.A0A2A2M011"/>
<organism evidence="1 2">
    <name type="scientific">Diploscapter pachys</name>
    <dbReference type="NCBI Taxonomy" id="2018661"/>
    <lineage>
        <taxon>Eukaryota</taxon>
        <taxon>Metazoa</taxon>
        <taxon>Ecdysozoa</taxon>
        <taxon>Nematoda</taxon>
        <taxon>Chromadorea</taxon>
        <taxon>Rhabditida</taxon>
        <taxon>Rhabditina</taxon>
        <taxon>Rhabditomorpha</taxon>
        <taxon>Rhabditoidea</taxon>
        <taxon>Rhabditidae</taxon>
        <taxon>Diploscapter</taxon>
    </lineage>
</organism>
<comment type="caution">
    <text evidence="1">The sequence shown here is derived from an EMBL/GenBank/DDBJ whole genome shotgun (WGS) entry which is preliminary data.</text>
</comment>
<keyword evidence="2" id="KW-1185">Reference proteome</keyword>
<accession>A0A2A2M011</accession>
<evidence type="ECO:0000313" key="2">
    <source>
        <dbReference type="Proteomes" id="UP000218231"/>
    </source>
</evidence>
<protein>
    <submittedName>
        <fullName evidence="1">Uncharacterized protein</fullName>
    </submittedName>
</protein>
<sequence>MSRPHPSHVGGNTLNTEQIHAEILRFEGVHPCIYQVYDLLECLPKDCEAIKLQLRDQIVCIEGTPLINYANF</sequence>
<dbReference type="EMBL" id="LIAE01006288">
    <property type="protein sequence ID" value="PAV91861.1"/>
    <property type="molecule type" value="Genomic_DNA"/>
</dbReference>